<proteinExistence type="inferred from homology"/>
<name>A0ABP9PAK9_9BACT</name>
<evidence type="ECO:0008006" key="5">
    <source>
        <dbReference type="Google" id="ProtNLM"/>
    </source>
</evidence>
<dbReference type="RefSeq" id="WP_345737320.1">
    <property type="nucleotide sequence ID" value="NZ_BAABIA010000006.1"/>
</dbReference>
<evidence type="ECO:0000313" key="4">
    <source>
        <dbReference type="Proteomes" id="UP001499852"/>
    </source>
</evidence>
<dbReference type="Gene3D" id="3.30.2140.20">
    <property type="match status" value="1"/>
</dbReference>
<evidence type="ECO:0000256" key="1">
    <source>
        <dbReference type="ARBA" id="ARBA00006547"/>
    </source>
</evidence>
<gene>
    <name evidence="3" type="ORF">GCM10023213_31330</name>
</gene>
<organism evidence="3 4">
    <name type="scientific">Prosthecobacter algae</name>
    <dbReference type="NCBI Taxonomy" id="1144682"/>
    <lineage>
        <taxon>Bacteria</taxon>
        <taxon>Pseudomonadati</taxon>
        <taxon>Verrucomicrobiota</taxon>
        <taxon>Verrucomicrobiia</taxon>
        <taxon>Verrucomicrobiales</taxon>
        <taxon>Verrucomicrobiaceae</taxon>
        <taxon>Prosthecobacter</taxon>
    </lineage>
</organism>
<feature type="region of interest" description="Disordered" evidence="2">
    <location>
        <begin position="268"/>
        <end position="287"/>
    </location>
</feature>
<dbReference type="InterPro" id="IPR001447">
    <property type="entry name" value="Arylamine_N-AcTrfase"/>
</dbReference>
<dbReference type="Pfam" id="PF00797">
    <property type="entry name" value="Acetyltransf_2"/>
    <property type="match status" value="1"/>
</dbReference>
<dbReference type="InterPro" id="IPR053710">
    <property type="entry name" value="Arylamine_NAT_domain_sf"/>
</dbReference>
<reference evidence="4" key="1">
    <citation type="journal article" date="2019" name="Int. J. Syst. Evol. Microbiol.">
        <title>The Global Catalogue of Microorganisms (GCM) 10K type strain sequencing project: providing services to taxonomists for standard genome sequencing and annotation.</title>
        <authorList>
            <consortium name="The Broad Institute Genomics Platform"/>
            <consortium name="The Broad Institute Genome Sequencing Center for Infectious Disease"/>
            <person name="Wu L."/>
            <person name="Ma J."/>
        </authorList>
    </citation>
    <scope>NUCLEOTIDE SEQUENCE [LARGE SCALE GENOMIC DNA]</scope>
    <source>
        <strain evidence="4">JCM 18053</strain>
    </source>
</reference>
<protein>
    <recommendedName>
        <fullName evidence="5">Arylamine N-acetyltransferase</fullName>
    </recommendedName>
</protein>
<evidence type="ECO:0000313" key="3">
    <source>
        <dbReference type="EMBL" id="GAA5143460.1"/>
    </source>
</evidence>
<keyword evidence="4" id="KW-1185">Reference proteome</keyword>
<sequence>MSLPALPADLLPRILTQLGHPAPAAPTPEALASLYAAWCQKVPFDNVQKLIHVRSSAPGPLPGSTPEHFFENWLLHGTGGTCWAGSTALAALLTALGFQVRRSIATMLAAPDLPPNHGTVIVSFGPGSEYLVDTSVLHHQPLPLHPGGITAIVHPAWGIQATRQQDRWHLHWRPLHMTTGFICRYEPLGPDLADFPHRYAQTRDWSPFNYQVSARINRGHEVIGLAFGNAVTLHTDGRITTRPVTHRERKAILIDHMGYSETIARLLPEDLPTPPPPGSRKAELHMA</sequence>
<dbReference type="Proteomes" id="UP001499852">
    <property type="component" value="Unassembled WGS sequence"/>
</dbReference>
<dbReference type="PANTHER" id="PTHR11786">
    <property type="entry name" value="N-HYDROXYARYLAMINE O-ACETYLTRANSFERASE"/>
    <property type="match status" value="1"/>
</dbReference>
<evidence type="ECO:0000256" key="2">
    <source>
        <dbReference type="SAM" id="MobiDB-lite"/>
    </source>
</evidence>
<dbReference type="SUPFAM" id="SSF54001">
    <property type="entry name" value="Cysteine proteinases"/>
    <property type="match status" value="1"/>
</dbReference>
<accession>A0ABP9PAK9</accession>
<dbReference type="PANTHER" id="PTHR11786:SF0">
    <property type="entry name" value="ARYLAMINE N-ACETYLTRANSFERASE 4-RELATED"/>
    <property type="match status" value="1"/>
</dbReference>
<dbReference type="EMBL" id="BAABIA010000006">
    <property type="protein sequence ID" value="GAA5143460.1"/>
    <property type="molecule type" value="Genomic_DNA"/>
</dbReference>
<comment type="similarity">
    <text evidence="1">Belongs to the arylamine N-acetyltransferase family.</text>
</comment>
<comment type="caution">
    <text evidence="3">The sequence shown here is derived from an EMBL/GenBank/DDBJ whole genome shotgun (WGS) entry which is preliminary data.</text>
</comment>
<dbReference type="InterPro" id="IPR038765">
    <property type="entry name" value="Papain-like_cys_pep_sf"/>
</dbReference>